<accession>A0A154L471</accession>
<evidence type="ECO:0000256" key="2">
    <source>
        <dbReference type="ARBA" id="ARBA00022801"/>
    </source>
</evidence>
<protein>
    <submittedName>
        <fullName evidence="5">Acetylornithine deacetylase</fullName>
    </submittedName>
</protein>
<dbReference type="SUPFAM" id="SSF53187">
    <property type="entry name" value="Zn-dependent exopeptidases"/>
    <property type="match status" value="1"/>
</dbReference>
<dbReference type="Gene3D" id="3.40.630.10">
    <property type="entry name" value="Zn peptidases"/>
    <property type="match status" value="1"/>
</dbReference>
<dbReference type="InterPro" id="IPR002933">
    <property type="entry name" value="Peptidase_M20"/>
</dbReference>
<evidence type="ECO:0000256" key="3">
    <source>
        <dbReference type="PIRSR" id="PIRSR037238-1"/>
    </source>
</evidence>
<name>A0A154L471_9PROT</name>
<keyword evidence="2" id="KW-0378">Hydrolase</keyword>
<dbReference type="Gene3D" id="3.30.70.360">
    <property type="match status" value="1"/>
</dbReference>
<proteinExistence type="predicted"/>
<keyword evidence="1" id="KW-0479">Metal-binding</keyword>
<feature type="active site" evidence="3">
    <location>
        <position position="104"/>
    </location>
</feature>
<dbReference type="GO" id="GO:0046872">
    <property type="term" value="F:metal ion binding"/>
    <property type="evidence" value="ECO:0007669"/>
    <property type="project" value="UniProtKB-KW"/>
</dbReference>
<dbReference type="Pfam" id="PF01546">
    <property type="entry name" value="Peptidase_M20"/>
    <property type="match status" value="1"/>
</dbReference>
<evidence type="ECO:0000256" key="1">
    <source>
        <dbReference type="ARBA" id="ARBA00022723"/>
    </source>
</evidence>
<dbReference type="PANTHER" id="PTHR43808:SF9">
    <property type="entry name" value="BLL0789 PROTEIN"/>
    <property type="match status" value="1"/>
</dbReference>
<dbReference type="InterPro" id="IPR011650">
    <property type="entry name" value="Peptidase_M20_dimer"/>
</dbReference>
<dbReference type="InterPro" id="IPR017150">
    <property type="entry name" value="Pept_M20_glutamate_carboxypep"/>
</dbReference>
<dbReference type="NCBIfam" id="NF005602">
    <property type="entry name" value="PRK07338.1"/>
    <property type="match status" value="1"/>
</dbReference>
<comment type="caution">
    <text evidence="5">The sequence shown here is derived from an EMBL/GenBank/DDBJ whole genome shotgun (WGS) entry which is preliminary data.</text>
</comment>
<evidence type="ECO:0000313" key="5">
    <source>
        <dbReference type="EMBL" id="KZB64008.1"/>
    </source>
</evidence>
<reference evidence="5 6" key="1">
    <citation type="submission" date="2015-12" db="EMBL/GenBank/DDBJ databases">
        <title>Genome sequence of Thalassospira lucentensis MCCC 1A02072.</title>
        <authorList>
            <person name="Lu L."/>
            <person name="Lai Q."/>
            <person name="Shao Z."/>
            <person name="Qian P."/>
        </authorList>
    </citation>
    <scope>NUCLEOTIDE SEQUENCE [LARGE SCALE GENOMIC DNA]</scope>
    <source>
        <strain evidence="5 6">MCCC 1A02072</strain>
    </source>
</reference>
<sequence>MTEYAKFQPWLDWLDQRYDETLGRLKSWSAINSGTGNIDGLDRMRDAILDAFAELDATTTVIDLPDGEAVATDGSIAPVCYGKLLHFSKRPQAPVRVLLCIHYDTVFAIDSAFQTPRLIDENTLNGPGVADAKGGILTILNALSALERSPFAGGIGWDVILNPDEETGSIGSAPFLAERARTADFGMLYEPALEDGTLAGARKGSGNFSVRIKGRAAHAGREFHAGRSAMVAASDCVMRLDQLNGKVGEATFNIGKIDGGGPVNVVPDSAVVRFNVRVSNHDERHQAENEIADVIAAINQRDGITAELHGQFGRAPKPMAGRTRALFEWVRELGHDLDLDISWKATGGCCDGNNLAEVGLPNIDTLGVRGGLIHSDQEFVKLDSLIERAKLSALILMKAGSGDLPDALKKTEI</sequence>
<gene>
    <name evidence="5" type="ORF">AUP42_19610</name>
</gene>
<feature type="active site" description="Proton acceptor" evidence="3">
    <location>
        <position position="165"/>
    </location>
</feature>
<dbReference type="InterPro" id="IPR050072">
    <property type="entry name" value="Peptidase_M20A"/>
</dbReference>
<dbReference type="PIRSF" id="PIRSF037238">
    <property type="entry name" value="Carboxypeptidase_G2"/>
    <property type="match status" value="1"/>
</dbReference>
<dbReference type="Proteomes" id="UP000076335">
    <property type="component" value="Unassembled WGS sequence"/>
</dbReference>
<dbReference type="InterPro" id="IPR036264">
    <property type="entry name" value="Bact_exopeptidase_dim_dom"/>
</dbReference>
<dbReference type="Pfam" id="PF07687">
    <property type="entry name" value="M20_dimer"/>
    <property type="match status" value="1"/>
</dbReference>
<dbReference type="EMBL" id="LPVY01000013">
    <property type="protein sequence ID" value="KZB64008.1"/>
    <property type="molecule type" value="Genomic_DNA"/>
</dbReference>
<dbReference type="PANTHER" id="PTHR43808">
    <property type="entry name" value="ACETYLORNITHINE DEACETYLASE"/>
    <property type="match status" value="1"/>
</dbReference>
<dbReference type="OrthoDB" id="9776600at2"/>
<dbReference type="GO" id="GO:0016787">
    <property type="term" value="F:hydrolase activity"/>
    <property type="evidence" value="ECO:0007669"/>
    <property type="project" value="UniProtKB-KW"/>
</dbReference>
<dbReference type="SUPFAM" id="SSF55031">
    <property type="entry name" value="Bacterial exopeptidase dimerisation domain"/>
    <property type="match status" value="1"/>
</dbReference>
<evidence type="ECO:0000313" key="6">
    <source>
        <dbReference type="Proteomes" id="UP000076335"/>
    </source>
</evidence>
<organism evidence="5 6">
    <name type="scientific">Thalassospira lucentensis</name>
    <dbReference type="NCBI Taxonomy" id="168935"/>
    <lineage>
        <taxon>Bacteria</taxon>
        <taxon>Pseudomonadati</taxon>
        <taxon>Pseudomonadota</taxon>
        <taxon>Alphaproteobacteria</taxon>
        <taxon>Rhodospirillales</taxon>
        <taxon>Thalassospiraceae</taxon>
        <taxon>Thalassospira</taxon>
    </lineage>
</organism>
<dbReference type="AlphaFoldDB" id="A0A154L471"/>
<dbReference type="RefSeq" id="WP_062951988.1">
    <property type="nucleotide sequence ID" value="NZ_LPVY01000013.1"/>
</dbReference>
<feature type="domain" description="Peptidase M20 dimerisation" evidence="4">
    <location>
        <begin position="201"/>
        <end position="300"/>
    </location>
</feature>
<evidence type="ECO:0000259" key="4">
    <source>
        <dbReference type="Pfam" id="PF07687"/>
    </source>
</evidence>